<sequence length="432" mass="48174">MNELKHLKRLSMVKSNTGIKFLTPAVSPGNHCPMRIASVIVEDIEGLSSLLVGMQECTTHSRLFSPKPEGEHGELHWLYVLDSHEVVFGCRDGLIDALRKMDKAGAKAILLIVTCVPELIGEDIEGIIHEVQPELSAPITFVMLGQFKNISYPPGSWKTMEALGRLMDVKERDSNCVNVLGRAPEEEHISMPSLLPALAEKGISLRYIAPGASLTDFQSAPDAALNLVVSPYTQPLAVKMEREFDIPYTALHNLYDVESIDKAYAGLAERFGFSWDDIFEEERQEAIALQNQVKEMVNGLRFVLSTRIDMPIPLSIYLSKLGMEPLLLHLEEYYPEDRINAKELIAMGHNPWICRMVNAEVDLSVLEKLAPDICFGYLWSTNKTIPCVSDMFDFYGQVGYGRTISLLRRILGVLDEIDASRKGGIEHGATSI</sequence>
<accession>A0ABS6E0Z8</accession>
<keyword evidence="3" id="KW-1185">Reference proteome</keyword>
<dbReference type="EMBL" id="JAHLPM010000001">
    <property type="protein sequence ID" value="MBU5436467.1"/>
    <property type="molecule type" value="Genomic_DNA"/>
</dbReference>
<feature type="domain" description="Nitrogenase/oxidoreductase component 1" evidence="1">
    <location>
        <begin position="32"/>
        <end position="414"/>
    </location>
</feature>
<organism evidence="2 3">
    <name type="scientific">Tissierella simiarum</name>
    <dbReference type="NCBI Taxonomy" id="2841534"/>
    <lineage>
        <taxon>Bacteria</taxon>
        <taxon>Bacillati</taxon>
        <taxon>Bacillota</taxon>
        <taxon>Tissierellia</taxon>
        <taxon>Tissierellales</taxon>
        <taxon>Tissierellaceae</taxon>
        <taxon>Tissierella</taxon>
    </lineage>
</organism>
<evidence type="ECO:0000313" key="2">
    <source>
        <dbReference type="EMBL" id="MBU5436467.1"/>
    </source>
</evidence>
<protein>
    <submittedName>
        <fullName evidence="2">Nitrogenase component 1</fullName>
    </submittedName>
</protein>
<gene>
    <name evidence="2" type="ORF">KQI42_00525</name>
</gene>
<reference evidence="2 3" key="1">
    <citation type="submission" date="2021-06" db="EMBL/GenBank/DDBJ databases">
        <authorList>
            <person name="Sun Q."/>
            <person name="Li D."/>
        </authorList>
    </citation>
    <scope>NUCLEOTIDE SEQUENCE [LARGE SCALE GENOMIC DNA]</scope>
    <source>
        <strain evidence="2 3">MSJ-40</strain>
    </source>
</reference>
<comment type="caution">
    <text evidence="2">The sequence shown here is derived from an EMBL/GenBank/DDBJ whole genome shotgun (WGS) entry which is preliminary data.</text>
</comment>
<dbReference type="InterPro" id="IPR052673">
    <property type="entry name" value="Ni-siroh_cyclase_CfbD"/>
</dbReference>
<evidence type="ECO:0000313" key="3">
    <source>
        <dbReference type="Proteomes" id="UP000749471"/>
    </source>
</evidence>
<proteinExistence type="predicted"/>
<name>A0ABS6E0Z8_9FIRM</name>
<evidence type="ECO:0000259" key="1">
    <source>
        <dbReference type="Pfam" id="PF00148"/>
    </source>
</evidence>
<dbReference type="PANTHER" id="PTHR42846:SF1">
    <property type="entry name" value="NI-SIROHYDROCHLORIN A,C-DIAMIDE REDUCTIVE CYCLASE COMPLEX, COMPONENT CFBD"/>
    <property type="match status" value="1"/>
</dbReference>
<dbReference type="PANTHER" id="PTHR42846">
    <property type="entry name" value="NI-SIROHYDROCHLORIN A,C-DIAMIDE REDUCTIVE CYCLASE COMPLEX, COMPONENT CFBD"/>
    <property type="match status" value="1"/>
</dbReference>
<dbReference type="RefSeq" id="WP_216515701.1">
    <property type="nucleotide sequence ID" value="NZ_JAHLPM010000001.1"/>
</dbReference>
<dbReference type="Pfam" id="PF00148">
    <property type="entry name" value="Oxidored_nitro"/>
    <property type="match status" value="1"/>
</dbReference>
<dbReference type="InterPro" id="IPR000510">
    <property type="entry name" value="Nase/OxRdtase_comp1"/>
</dbReference>
<dbReference type="Proteomes" id="UP000749471">
    <property type="component" value="Unassembled WGS sequence"/>
</dbReference>